<gene>
    <name evidence="7" type="ORF">SEENIN0B_01140</name>
</gene>
<evidence type="ECO:0000259" key="4">
    <source>
        <dbReference type="Pfam" id="PF03527"/>
    </source>
</evidence>
<proteinExistence type="inferred from homology"/>
<reference evidence="7 8" key="1">
    <citation type="submission" date="2011-09" db="EMBL/GenBank/DDBJ databases">
        <authorList>
            <person name="McClelland M."/>
            <person name="Clifton S."/>
            <person name="Porwollik S."/>
            <person name="Cheng P."/>
            <person name="Wollam A."/>
            <person name="Wang C."/>
            <person name="Pepin K."/>
            <person name="Bhonagiri V."/>
            <person name="Fulton R."/>
            <person name="Fulton L.F."/>
            <person name="Delehaunty K."/>
            <person name="Fronick C."/>
            <person name="O'Laughlin M."/>
            <person name="Godfrey J."/>
            <person name="Waligorski J."/>
            <person name="Appelbaum E."/>
            <person name="Farmer C."/>
            <person name="Strong C."/>
            <person name="Tomlinson C."/>
            <person name="Hou S."/>
            <person name="Minx P."/>
            <person name="Warren W."/>
            <person name="Wilson R.K."/>
        </authorList>
    </citation>
    <scope>NUCLEOTIDE SEQUENCE [LARGE SCALE GENOMIC DNA]</scope>
    <source>
        <strain evidence="8">SARB 27</strain>
    </source>
</reference>
<feature type="domain" description="Teneurin-like YD-shell" evidence="6">
    <location>
        <begin position="638"/>
        <end position="758"/>
    </location>
</feature>
<dbReference type="InterPro" id="IPR022385">
    <property type="entry name" value="Rhs_assc_core"/>
</dbReference>
<feature type="domain" description="RHS protein conserved region" evidence="4">
    <location>
        <begin position="1159"/>
        <end position="1193"/>
    </location>
</feature>
<dbReference type="Pfam" id="PF03527">
    <property type="entry name" value="RHS"/>
    <property type="match status" value="1"/>
</dbReference>
<sequence length="1468" mass="162788">MSGKPAARMGDMTKYGGPIVQGAAGVLIGAPTGVACSVCPNSPIEEVKGHPVNPLLGAKVLPGETDFALPGPLPFILTRAYSSYRTKTPAPSGLFGPGWKMPADMRLQIRERELILNDSGGRSIHFEPLSPGESSYSRSESFWLARCGVLMPDKSNPLHGLWQTLPEEIRLSPHIYLATNSMQGPWWVLGWPERVPGADEALPAPLPPYRVLTGLADSYGRTLTYHRAAEGEFTGSVTGVTDGAGRRFQLVLTTQAQRAEAAQTAYATAGTSWSAFADFPETLPATEYGADNGIRLSQVWLTHEPDAEGDLEPVMLSRYEYTPCGELAAVYDRGGVEVRRFLYDAEHPGRMTGHRYAGRPQMRYRYDETGRVTEQLNPEGLSYRYAYEKSRVTITDSLGRREVLHTEGEGGLKRVVMKESADGSVTRSEYDLAGRLKAQTDAAGRRTEYSLHMASGRVTAVTGPDGRTVRYGYNGQRQLTSMTYPDGLRSTREYDDKGRLTAETSRTGETTRYSYDGPDSELPTGIQDATGSSKSVAWNRYGQMVAFTDCSGYEMRYEYDRFGQMTAVHREEGQGIYRSYNRRGLLVSQKDGQGRETRYDYNDAGDLITLIGPDGSRTETQYDGWGKALSTTQGGLTRRMEYDAAGRVTQLTNENGSHSAFTWDTLDRLTQQTGFDGRVQRYGYDLTGKLTQSEDEDLVTHWHYDASDRLTHRTVNGLEAERWQYNEQGWLTELSHLSEGQRVAVHYGYDNKGRLIRERQTVSDPETGTLLWEHETLQGYSEQGLANRFKPDGLPPVEWLTYGSGYLAGMKLGDMPLLEYTRDRLHREVLRQFGAGAAPEAGAYELTTTYTPGGQLHGQHLTLPQLNREYGYDEGGRLVRISGPQQTREYRYSESGRLTGVHTSAANLDITLPYATDPAGNRLPDPEFYPDTGATVWADNRITEDMQYLYRYDKYGRLTEKTDRIPEGVVIRMNDERTHRYEYDNQHRLVHYVRTQHNTVLAEGRYIYDPLGRRVGKRVWKRELVHWSDTRMELSRRPYVTWYGWEGDRLTTIQTGQGRVQTVYAPGSFTPLVRIETDAAEQAKAQHRSLAEKLSQEGSEDGQAVQLPAALTAMLDRLEGELRRNAVSEESRAWLAGCGLTPEQMAGQLEPEYTPQRKIHLYHCDQRGLPLALITPDNTVAWRGEYDEWGNLSGEENPADLEQVIRLPGQQYDEESGLYYNRHRYYNPGQGRYITQDPIGLKGGWNFYKYPLNPVNSTDPLGLDSFCVNDLTGSIGGTNWGASAESLMTNLPPEDVPAALHDHATGAGGWNPGAEYVKLWSVDTPVAAGTAITGPALSILKYGKNALTLGEVAMGSATSCAVVATNDYMNNNKAPNKNELVSCSLTGAFGAGKGFIDKTLMKMGFSFLSQGGNIQNAAKSAASTGLEEIIGGAAGKLPYIPKGPFGDYVTDLFSGNAVDAMKNKGDKK</sequence>
<dbReference type="Gene3D" id="2.180.10.10">
    <property type="entry name" value="RHS repeat-associated core"/>
    <property type="match status" value="2"/>
</dbReference>
<dbReference type="InterPro" id="IPR001826">
    <property type="entry name" value="RHS"/>
</dbReference>
<dbReference type="Pfam" id="PF20148">
    <property type="entry name" value="DUF6531"/>
    <property type="match status" value="1"/>
</dbReference>
<feature type="region of interest" description="Disordered" evidence="3">
    <location>
        <begin position="480"/>
        <end position="528"/>
    </location>
</feature>
<dbReference type="Gene3D" id="3.90.930.1">
    <property type="match status" value="1"/>
</dbReference>
<feature type="compositionally biased region" description="Polar residues" evidence="3">
    <location>
        <begin position="502"/>
        <end position="513"/>
    </location>
</feature>
<feature type="domain" description="DUF6531" evidence="5">
    <location>
        <begin position="49"/>
        <end position="126"/>
    </location>
</feature>
<dbReference type="NCBIfam" id="TIGR01643">
    <property type="entry name" value="YD_repeat_2x"/>
    <property type="match status" value="7"/>
</dbReference>
<dbReference type="InterPro" id="IPR050708">
    <property type="entry name" value="T6SS_VgrG/RHS"/>
</dbReference>
<comment type="similarity">
    <text evidence="1">Belongs to the RHS family.</text>
</comment>
<dbReference type="PANTHER" id="PTHR32305">
    <property type="match status" value="1"/>
</dbReference>
<protein>
    <submittedName>
        <fullName evidence="7">RhsG core protein with extension</fullName>
    </submittedName>
</protein>
<feature type="compositionally biased region" description="Basic and acidic residues" evidence="3">
    <location>
        <begin position="489"/>
        <end position="500"/>
    </location>
</feature>
<evidence type="ECO:0000256" key="3">
    <source>
        <dbReference type="SAM" id="MobiDB-lite"/>
    </source>
</evidence>
<dbReference type="InterPro" id="IPR031325">
    <property type="entry name" value="RHS_repeat"/>
</dbReference>
<dbReference type="InterPro" id="IPR045351">
    <property type="entry name" value="DUF6531"/>
</dbReference>
<dbReference type="PANTHER" id="PTHR32305:SF15">
    <property type="entry name" value="PROTEIN RHSA-RELATED"/>
    <property type="match status" value="1"/>
</dbReference>
<dbReference type="NCBIfam" id="NF041261">
    <property type="entry name" value="RHS_core"/>
    <property type="match status" value="1"/>
</dbReference>
<dbReference type="PRINTS" id="PR00394">
    <property type="entry name" value="RHSPROTEIN"/>
</dbReference>
<evidence type="ECO:0000313" key="8">
    <source>
        <dbReference type="Proteomes" id="UP000004564"/>
    </source>
</evidence>
<dbReference type="InterPro" id="IPR056823">
    <property type="entry name" value="TEN-like_YD-shell"/>
</dbReference>
<evidence type="ECO:0000259" key="5">
    <source>
        <dbReference type="Pfam" id="PF20148"/>
    </source>
</evidence>
<dbReference type="RefSeq" id="WP_000014620.1">
    <property type="nucleotide sequence ID" value="NZ_CM001274.1"/>
</dbReference>
<name>A0A6C8G7F1_SALIN</name>
<organism evidence="7 8">
    <name type="scientific">Salmonella enterica subsp. enterica serovar Infantis str. SARB27</name>
    <dbReference type="NCBI Taxonomy" id="596155"/>
    <lineage>
        <taxon>Bacteria</taxon>
        <taxon>Pseudomonadati</taxon>
        <taxon>Pseudomonadota</taxon>
        <taxon>Gammaproteobacteria</taxon>
        <taxon>Enterobacterales</taxon>
        <taxon>Enterobacteriaceae</taxon>
        <taxon>Salmonella</taxon>
    </lineage>
</organism>
<keyword evidence="2" id="KW-0677">Repeat</keyword>
<dbReference type="Pfam" id="PF05593">
    <property type="entry name" value="RHS_repeat"/>
    <property type="match status" value="5"/>
</dbReference>
<accession>A0A6C8G7F1</accession>
<evidence type="ECO:0000256" key="1">
    <source>
        <dbReference type="ARBA" id="ARBA00009455"/>
    </source>
</evidence>
<dbReference type="Proteomes" id="UP000004564">
    <property type="component" value="Chromosome"/>
</dbReference>
<comment type="caution">
    <text evidence="7">The sequence shown here is derived from an EMBL/GenBank/DDBJ whole genome shotgun (WGS) entry which is preliminary data.</text>
</comment>
<dbReference type="Pfam" id="PF25023">
    <property type="entry name" value="TEN_YD-shell"/>
    <property type="match status" value="1"/>
</dbReference>
<evidence type="ECO:0000313" key="7">
    <source>
        <dbReference type="EMBL" id="EHB41289.1"/>
    </source>
</evidence>
<evidence type="ECO:0000256" key="2">
    <source>
        <dbReference type="ARBA" id="ARBA00022737"/>
    </source>
</evidence>
<dbReference type="InterPro" id="IPR053422">
    <property type="entry name" value="RHS_domain"/>
</dbReference>
<dbReference type="NCBIfam" id="TIGR03696">
    <property type="entry name" value="Rhs_assc_core"/>
    <property type="match status" value="1"/>
</dbReference>
<evidence type="ECO:0000259" key="6">
    <source>
        <dbReference type="Pfam" id="PF25023"/>
    </source>
</evidence>
<dbReference type="InterPro" id="IPR006530">
    <property type="entry name" value="YD"/>
</dbReference>
<dbReference type="EMBL" id="AFYI01000002">
    <property type="protein sequence ID" value="EHB41289.1"/>
    <property type="molecule type" value="Genomic_DNA"/>
</dbReference>